<feature type="transmembrane region" description="Helical" evidence="1">
    <location>
        <begin position="24"/>
        <end position="46"/>
    </location>
</feature>
<feature type="transmembrane region" description="Helical" evidence="1">
    <location>
        <begin position="119"/>
        <end position="142"/>
    </location>
</feature>
<reference evidence="2 3" key="1">
    <citation type="submission" date="2023-11" db="EMBL/GenBank/DDBJ databases">
        <title>Novel species in genus Nocardioides.</title>
        <authorList>
            <person name="Zhou H."/>
        </authorList>
    </citation>
    <scope>NUCLEOTIDE SEQUENCE [LARGE SCALE GENOMIC DNA]</scope>
    <source>
        <strain evidence="2 3">S-58</strain>
    </source>
</reference>
<keyword evidence="1" id="KW-0812">Transmembrane</keyword>
<dbReference type="RefSeq" id="WP_322423373.1">
    <property type="nucleotide sequence ID" value="NZ_JAXQPW010000001.1"/>
</dbReference>
<keyword evidence="1" id="KW-1133">Transmembrane helix</keyword>
<proteinExistence type="predicted"/>
<feature type="transmembrane region" description="Helical" evidence="1">
    <location>
        <begin position="94"/>
        <end position="113"/>
    </location>
</feature>
<evidence type="ECO:0000256" key="1">
    <source>
        <dbReference type="SAM" id="Phobius"/>
    </source>
</evidence>
<gene>
    <name evidence="2" type="ORF">SFC79_04385</name>
</gene>
<protein>
    <submittedName>
        <fullName evidence="2">DUF6069 family protein</fullName>
    </submittedName>
</protein>
<feature type="transmembrane region" description="Helical" evidence="1">
    <location>
        <begin position="66"/>
        <end position="87"/>
    </location>
</feature>
<dbReference type="InterPro" id="IPR045713">
    <property type="entry name" value="DUF6069"/>
</dbReference>
<accession>A0ABU5K7R1</accession>
<organism evidence="2 3">
    <name type="scientific">Nocardioides renjunii</name>
    <dbReference type="NCBI Taxonomy" id="3095075"/>
    <lineage>
        <taxon>Bacteria</taxon>
        <taxon>Bacillati</taxon>
        <taxon>Actinomycetota</taxon>
        <taxon>Actinomycetes</taxon>
        <taxon>Propionibacteriales</taxon>
        <taxon>Nocardioidaceae</taxon>
        <taxon>Nocardioides</taxon>
    </lineage>
</organism>
<comment type="caution">
    <text evidence="2">The sequence shown here is derived from an EMBL/GenBank/DDBJ whole genome shotgun (WGS) entry which is preliminary data.</text>
</comment>
<keyword evidence="3" id="KW-1185">Reference proteome</keyword>
<dbReference type="Proteomes" id="UP001291999">
    <property type="component" value="Unassembled WGS sequence"/>
</dbReference>
<dbReference type="EMBL" id="JAXQPW010000001">
    <property type="protein sequence ID" value="MDZ5660993.1"/>
    <property type="molecule type" value="Genomic_DNA"/>
</dbReference>
<keyword evidence="1" id="KW-0472">Membrane</keyword>
<evidence type="ECO:0000313" key="2">
    <source>
        <dbReference type="EMBL" id="MDZ5660993.1"/>
    </source>
</evidence>
<name>A0ABU5K7R1_9ACTN</name>
<evidence type="ECO:0000313" key="3">
    <source>
        <dbReference type="Proteomes" id="UP001291999"/>
    </source>
</evidence>
<sequence>MSDTSIDDTALATRTGFGARVGRLVVGGLVATVGTVVVTTLAAAAMEALGADFRVEGGEVIPVSGIGFQAGVWSLVGVVIAAALLRWSGRPADHFLRTAVVLTALSLVPPVLWGSGTDTVVGLVVLHLVAAAVMVPALTRLLRRVSGPS</sequence>
<dbReference type="Pfam" id="PF19545">
    <property type="entry name" value="DUF6069"/>
    <property type="match status" value="1"/>
</dbReference>